<evidence type="ECO:0000313" key="3">
    <source>
        <dbReference type="EMBL" id="EPI09440.1"/>
    </source>
</evidence>
<comment type="caution">
    <text evidence="3">The sequence shown here is derived from an EMBL/GenBank/DDBJ whole genome shotgun (WGS) entry which is preliminary data.</text>
</comment>
<dbReference type="EMBL" id="ATIR01000031">
    <property type="protein sequence ID" value="EPI09440.1"/>
    <property type="molecule type" value="Genomic_DNA"/>
</dbReference>
<name>A0ABC9TLS3_ENTFL</name>
<evidence type="ECO:0000256" key="2">
    <source>
        <dbReference type="SAM" id="SignalP"/>
    </source>
</evidence>
<feature type="compositionally biased region" description="Polar residues" evidence="1">
    <location>
        <begin position="49"/>
        <end position="71"/>
    </location>
</feature>
<dbReference type="AlphaFoldDB" id="A0ABC9TLS3"/>
<feature type="region of interest" description="Disordered" evidence="1">
    <location>
        <begin position="44"/>
        <end position="72"/>
    </location>
</feature>
<dbReference type="NCBIfam" id="NF042930">
    <property type="entry name" value="EF0163_fam"/>
    <property type="match status" value="1"/>
</dbReference>
<feature type="signal peptide" evidence="2">
    <location>
        <begin position="1"/>
        <end position="19"/>
    </location>
</feature>
<evidence type="ECO:0000313" key="4">
    <source>
        <dbReference type="Proteomes" id="UP000015750"/>
    </source>
</evidence>
<evidence type="ECO:0000256" key="1">
    <source>
        <dbReference type="SAM" id="MobiDB-lite"/>
    </source>
</evidence>
<evidence type="ECO:0008006" key="5">
    <source>
        <dbReference type="Google" id="ProtNLM"/>
    </source>
</evidence>
<sequence>MKRIVGFGLLIGMVLIATACGRSNKEEYTKTSSATIETVDMKPVEEKIPQSSNEVQESTNRLKETSSTTQAKEIKTDNKKLLEDYGNAYANFSSINDRNEKLKKVMTKECIKENGIDVKTGAKLESTGKIVSIYQNDKQEYAVLLDCEQNGTQAKVLLLAKVKGNKISEMTYNSVKKEY</sequence>
<accession>A0ABC9TLS3</accession>
<dbReference type="RefSeq" id="WP_016627227.1">
    <property type="nucleotide sequence ID" value="NZ_KE351861.1"/>
</dbReference>
<dbReference type="PROSITE" id="PS51257">
    <property type="entry name" value="PROKAR_LIPOPROTEIN"/>
    <property type="match status" value="1"/>
</dbReference>
<feature type="chain" id="PRO_5044889917" description="Lipoprotein" evidence="2">
    <location>
        <begin position="20"/>
        <end position="179"/>
    </location>
</feature>
<dbReference type="Proteomes" id="UP000015750">
    <property type="component" value="Unassembled WGS sequence"/>
</dbReference>
<gene>
    <name evidence="3" type="ORF">D358_01185</name>
</gene>
<protein>
    <recommendedName>
        <fullName evidence="5">Lipoprotein</fullName>
    </recommendedName>
</protein>
<reference evidence="3 4" key="1">
    <citation type="submission" date="2013-06" db="EMBL/GenBank/DDBJ databases">
        <authorList>
            <person name="Weinstock G."/>
            <person name="Sodergren E."/>
            <person name="Lobos E.A."/>
            <person name="Fulton L."/>
            <person name="Fulton R."/>
            <person name="Courtney L."/>
            <person name="Fronick C."/>
            <person name="O'Laughlin M."/>
            <person name="Godfrey J."/>
            <person name="Wilson R.M."/>
            <person name="Miner T."/>
            <person name="Farmer C."/>
            <person name="Delehaunty K."/>
            <person name="Cordes M."/>
            <person name="Minx P."/>
            <person name="Tomlinson C."/>
            <person name="Chen J."/>
            <person name="Wollam A."/>
            <person name="Pepin K.H."/>
            <person name="Bhonagiri V."/>
            <person name="Zhang X."/>
            <person name="Warren W."/>
            <person name="Mitreva M."/>
            <person name="Mardis E.R."/>
            <person name="Wilson R.K."/>
        </authorList>
    </citation>
    <scope>NUCLEOTIDE SEQUENCE [LARGE SCALE GENOMIC DNA]</scope>
    <source>
        <strain evidence="3 4">RP2S-4</strain>
    </source>
</reference>
<keyword evidence="2" id="KW-0732">Signal</keyword>
<organism evidence="3 4">
    <name type="scientific">Enterococcus faecalis RP2S-4</name>
    <dbReference type="NCBI Taxonomy" id="1244145"/>
    <lineage>
        <taxon>Bacteria</taxon>
        <taxon>Bacillati</taxon>
        <taxon>Bacillota</taxon>
        <taxon>Bacilli</taxon>
        <taxon>Lactobacillales</taxon>
        <taxon>Enterococcaceae</taxon>
        <taxon>Enterococcus</taxon>
    </lineage>
</organism>
<proteinExistence type="predicted"/>
<dbReference type="InterPro" id="IPR049982">
    <property type="entry name" value="EF0163-like"/>
</dbReference>